<feature type="compositionally biased region" description="Low complexity" evidence="1">
    <location>
        <begin position="61"/>
        <end position="73"/>
    </location>
</feature>
<sequence length="143" mass="14854">MSIRRVLPAFACVLALLLALTGVTSAGLMAPDREAAARLATELAFGLAPGDLCAPRDDQVGHSGHPGHAPPGEHGAHAGHEPHAGHDHHCPFCHGLPEAPALSPGGREARLEPHDGWRQSADRHRAAQARDAGHAPRAPPTPI</sequence>
<dbReference type="RefSeq" id="WP_353476246.1">
    <property type="nucleotide sequence ID" value="NZ_CP123387.1"/>
</dbReference>
<evidence type="ECO:0000256" key="2">
    <source>
        <dbReference type="SAM" id="SignalP"/>
    </source>
</evidence>
<keyword evidence="3" id="KW-0614">Plasmid</keyword>
<dbReference type="AlphaFoldDB" id="A0AAU8AQT6"/>
<geneLocation type="plasmid" evidence="3">
    <name>unnamed2</name>
</geneLocation>
<proteinExistence type="predicted"/>
<feature type="signal peptide" evidence="2">
    <location>
        <begin position="1"/>
        <end position="26"/>
    </location>
</feature>
<feature type="region of interest" description="Disordered" evidence="1">
    <location>
        <begin position="55"/>
        <end position="143"/>
    </location>
</feature>
<protein>
    <recommendedName>
        <fullName evidence="4">DUF2946 domain-containing protein</fullName>
    </recommendedName>
</protein>
<reference evidence="3" key="1">
    <citation type="submission" date="2023-02" db="EMBL/GenBank/DDBJ databases">
        <title>Description and genomic characterization of Salipiger bruguierae sp. nov., isolated from the sediment of mangrove plant Bruguiera sexangula.</title>
        <authorList>
            <person name="Long M."/>
        </authorList>
    </citation>
    <scope>NUCLEOTIDE SEQUENCE</scope>
    <source>
        <strain evidence="3">H15</strain>
        <plasmid evidence="3">unnamed2</plasmid>
    </source>
</reference>
<keyword evidence="2" id="KW-0732">Signal</keyword>
<feature type="chain" id="PRO_5043537804" description="DUF2946 domain-containing protein" evidence="2">
    <location>
        <begin position="27"/>
        <end position="143"/>
    </location>
</feature>
<feature type="compositionally biased region" description="Basic and acidic residues" evidence="1">
    <location>
        <begin position="74"/>
        <end position="90"/>
    </location>
</feature>
<name>A0AAU8AQT6_9RHOB</name>
<gene>
    <name evidence="3" type="ORF">PVT71_25160</name>
</gene>
<feature type="compositionally biased region" description="Basic and acidic residues" evidence="1">
    <location>
        <begin position="107"/>
        <end position="125"/>
    </location>
</feature>
<organism evidence="3">
    <name type="scientific">Alloyangia sp. H15</name>
    <dbReference type="NCBI Taxonomy" id="3029062"/>
    <lineage>
        <taxon>Bacteria</taxon>
        <taxon>Pseudomonadati</taxon>
        <taxon>Pseudomonadota</taxon>
        <taxon>Alphaproteobacteria</taxon>
        <taxon>Rhodobacterales</taxon>
        <taxon>Roseobacteraceae</taxon>
        <taxon>Alloyangia</taxon>
    </lineage>
</organism>
<evidence type="ECO:0000256" key="1">
    <source>
        <dbReference type="SAM" id="MobiDB-lite"/>
    </source>
</evidence>
<accession>A0AAU8AQT6</accession>
<evidence type="ECO:0008006" key="4">
    <source>
        <dbReference type="Google" id="ProtNLM"/>
    </source>
</evidence>
<dbReference type="EMBL" id="CP123387">
    <property type="protein sequence ID" value="XCC97354.1"/>
    <property type="molecule type" value="Genomic_DNA"/>
</dbReference>
<evidence type="ECO:0000313" key="3">
    <source>
        <dbReference type="EMBL" id="XCC97354.1"/>
    </source>
</evidence>